<dbReference type="Pfam" id="PF08432">
    <property type="entry name" value="Vfa1"/>
    <property type="match status" value="1"/>
</dbReference>
<dbReference type="GO" id="GO:0007034">
    <property type="term" value="P:vacuolar transport"/>
    <property type="evidence" value="ECO:0007669"/>
    <property type="project" value="TreeGrafter"/>
</dbReference>
<feature type="coiled-coil region" evidence="1">
    <location>
        <begin position="126"/>
        <end position="153"/>
    </location>
</feature>
<evidence type="ECO:0000256" key="2">
    <source>
        <dbReference type="SAM" id="MobiDB-lite"/>
    </source>
</evidence>
<evidence type="ECO:0000313" key="3">
    <source>
        <dbReference type="EMBL" id="CAB4254351.1"/>
    </source>
</evidence>
<feature type="compositionally biased region" description="Basic and acidic residues" evidence="2">
    <location>
        <begin position="98"/>
        <end position="125"/>
    </location>
</feature>
<dbReference type="GO" id="GO:0005768">
    <property type="term" value="C:endosome"/>
    <property type="evidence" value="ECO:0007669"/>
    <property type="project" value="TreeGrafter"/>
</dbReference>
<name>A0A8H2VEY7_9SACH</name>
<dbReference type="Proteomes" id="UP000644660">
    <property type="component" value="Unassembled WGS sequence"/>
</dbReference>
<organism evidence="3 4">
    <name type="scientific">Maudiozyma barnettii</name>
    <dbReference type="NCBI Taxonomy" id="61262"/>
    <lineage>
        <taxon>Eukaryota</taxon>
        <taxon>Fungi</taxon>
        <taxon>Dikarya</taxon>
        <taxon>Ascomycota</taxon>
        <taxon>Saccharomycotina</taxon>
        <taxon>Saccharomycetes</taxon>
        <taxon>Saccharomycetales</taxon>
        <taxon>Saccharomycetaceae</taxon>
        <taxon>Maudiozyma</taxon>
    </lineage>
</organism>
<dbReference type="InterPro" id="IPR013640">
    <property type="entry name" value="Vfa1"/>
</dbReference>
<keyword evidence="4" id="KW-1185">Reference proteome</keyword>
<keyword evidence="1" id="KW-0175">Coiled coil</keyword>
<protein>
    <submittedName>
        <fullName evidence="3">Similar to Saccharomyces cerevisiae YER128W Protein that interacts with Vps4p and has a role in vacuolar sorting</fullName>
    </submittedName>
</protein>
<comment type="caution">
    <text evidence="3">The sequence shown here is derived from an EMBL/GenBank/DDBJ whole genome shotgun (WGS) entry which is preliminary data.</text>
</comment>
<reference evidence="3 4" key="1">
    <citation type="submission" date="2020-05" db="EMBL/GenBank/DDBJ databases">
        <authorList>
            <person name="Casaregola S."/>
            <person name="Devillers H."/>
            <person name="Grondin C."/>
        </authorList>
    </citation>
    <scope>NUCLEOTIDE SEQUENCE [LARGE SCALE GENOMIC DNA]</scope>
    <source>
        <strain evidence="3 4">CLIB 1767</strain>
    </source>
</reference>
<evidence type="ECO:0000313" key="4">
    <source>
        <dbReference type="Proteomes" id="UP000644660"/>
    </source>
</evidence>
<sequence>MSNEYVKRKVALKDMNPCMICSKPATTVLFNQTLKDLIYTCDIHLIENPGFVVPIHSQEYNSTVAELQRVKLQLKVQASNGSGSWDTWVNKIFTKRNSSKDSENSDDTKKDETPTPVKEDQDKLPAIDYQSEYNKLLDKMTELQMKVRNFKLNDNMFQHRLQTKKAQQIAIAKRKKEEANYSNTKPEELEKVFSFPTVPSNDPNKKGQ</sequence>
<dbReference type="EMBL" id="CAEFZW010000004">
    <property type="protein sequence ID" value="CAB4254351.1"/>
    <property type="molecule type" value="Genomic_DNA"/>
</dbReference>
<proteinExistence type="predicted"/>
<feature type="compositionally biased region" description="Basic and acidic residues" evidence="2">
    <location>
        <begin position="175"/>
        <end position="191"/>
    </location>
</feature>
<evidence type="ECO:0000256" key="1">
    <source>
        <dbReference type="SAM" id="Coils"/>
    </source>
</evidence>
<dbReference type="PANTHER" id="PTHR28218">
    <property type="entry name" value="VPS4-ASSOCIATED PROTEIN 1"/>
    <property type="match status" value="1"/>
</dbReference>
<dbReference type="AlphaFoldDB" id="A0A8H2VEY7"/>
<accession>A0A8H2VEY7</accession>
<dbReference type="RefSeq" id="XP_041406195.1">
    <property type="nucleotide sequence ID" value="XM_041550261.1"/>
</dbReference>
<dbReference type="GeneID" id="64857342"/>
<dbReference type="PANTHER" id="PTHR28218:SF1">
    <property type="entry name" value="VPS4-ASSOCIATED PROTEIN 1"/>
    <property type="match status" value="1"/>
</dbReference>
<feature type="region of interest" description="Disordered" evidence="2">
    <location>
        <begin position="97"/>
        <end position="125"/>
    </location>
</feature>
<dbReference type="OrthoDB" id="2158714at2759"/>
<gene>
    <name evidence="3" type="ORF">KABA2_04S04290</name>
</gene>
<feature type="region of interest" description="Disordered" evidence="2">
    <location>
        <begin position="175"/>
        <end position="208"/>
    </location>
</feature>